<dbReference type="InterPro" id="IPR043132">
    <property type="entry name" value="BCAT-like_C"/>
</dbReference>
<keyword evidence="11" id="KW-0663">Pyridoxal phosphate</keyword>
<evidence type="ECO:0000256" key="14">
    <source>
        <dbReference type="ARBA" id="ARBA00048798"/>
    </source>
</evidence>
<dbReference type="EC" id="2.6.1.42" evidence="7"/>
<evidence type="ECO:0000256" key="2">
    <source>
        <dbReference type="ARBA" id="ARBA00003109"/>
    </source>
</evidence>
<comment type="catalytic activity">
    <reaction evidence="14">
        <text>L-isoleucine + 2-oxoglutarate = (S)-3-methyl-2-oxopentanoate + L-glutamate</text>
        <dbReference type="Rhea" id="RHEA:24801"/>
        <dbReference type="ChEBI" id="CHEBI:16810"/>
        <dbReference type="ChEBI" id="CHEBI:29985"/>
        <dbReference type="ChEBI" id="CHEBI:35146"/>
        <dbReference type="ChEBI" id="CHEBI:58045"/>
        <dbReference type="EC" id="2.6.1.42"/>
    </reaction>
</comment>
<comment type="similarity">
    <text evidence="6">Belongs to the class-IV pyridoxal-phosphate-dependent aminotransferase family.</text>
</comment>
<dbReference type="InterPro" id="IPR001544">
    <property type="entry name" value="Aminotrans_IV"/>
</dbReference>
<evidence type="ECO:0000256" key="4">
    <source>
        <dbReference type="ARBA" id="ARBA00004931"/>
    </source>
</evidence>
<evidence type="ECO:0000256" key="6">
    <source>
        <dbReference type="ARBA" id="ARBA00009320"/>
    </source>
</evidence>
<accession>A0ABP9DHY7</accession>
<comment type="cofactor">
    <cofactor evidence="1">
        <name>pyridoxal 5'-phosphate</name>
        <dbReference type="ChEBI" id="CHEBI:597326"/>
    </cofactor>
</comment>
<dbReference type="InterPro" id="IPR043131">
    <property type="entry name" value="BCAT-like_N"/>
</dbReference>
<dbReference type="PANTHER" id="PTHR11825:SF44">
    <property type="entry name" value="BRANCHED-CHAIN-AMINO-ACID AMINOTRANSFERASE"/>
    <property type="match status" value="1"/>
</dbReference>
<dbReference type="PIRSF" id="PIRSF006468">
    <property type="entry name" value="BCAT1"/>
    <property type="match status" value="1"/>
</dbReference>
<dbReference type="InterPro" id="IPR005786">
    <property type="entry name" value="B_amino_transII"/>
</dbReference>
<evidence type="ECO:0000256" key="11">
    <source>
        <dbReference type="ARBA" id="ARBA00022898"/>
    </source>
</evidence>
<keyword evidence="17" id="KW-1185">Reference proteome</keyword>
<dbReference type="NCBIfam" id="NF009897">
    <property type="entry name" value="PRK13357.1"/>
    <property type="match status" value="1"/>
</dbReference>
<comment type="pathway">
    <text evidence="4">Amino-acid biosynthesis; L-valine biosynthesis; L-valine from pyruvate: step 4/4.</text>
</comment>
<evidence type="ECO:0000256" key="13">
    <source>
        <dbReference type="ARBA" id="ARBA00048212"/>
    </source>
</evidence>
<dbReference type="GO" id="GO:0008483">
    <property type="term" value="F:transaminase activity"/>
    <property type="evidence" value="ECO:0007669"/>
    <property type="project" value="UniProtKB-KW"/>
</dbReference>
<evidence type="ECO:0000256" key="3">
    <source>
        <dbReference type="ARBA" id="ARBA00004824"/>
    </source>
</evidence>
<evidence type="ECO:0000256" key="10">
    <source>
        <dbReference type="ARBA" id="ARBA00022679"/>
    </source>
</evidence>
<evidence type="ECO:0000256" key="12">
    <source>
        <dbReference type="ARBA" id="ARBA00023304"/>
    </source>
</evidence>
<dbReference type="Gene3D" id="3.20.10.10">
    <property type="entry name" value="D-amino Acid Aminotransferase, subunit A, domain 2"/>
    <property type="match status" value="1"/>
</dbReference>
<comment type="catalytic activity">
    <reaction evidence="13">
        <text>L-valine + 2-oxoglutarate = 3-methyl-2-oxobutanoate + L-glutamate</text>
        <dbReference type="Rhea" id="RHEA:24813"/>
        <dbReference type="ChEBI" id="CHEBI:11851"/>
        <dbReference type="ChEBI" id="CHEBI:16810"/>
        <dbReference type="ChEBI" id="CHEBI:29985"/>
        <dbReference type="ChEBI" id="CHEBI:57762"/>
        <dbReference type="EC" id="2.6.1.42"/>
    </reaction>
</comment>
<keyword evidence="12" id="KW-0100">Branched-chain amino acid biosynthesis</keyword>
<name>A0ABP9DHY7_9BACT</name>
<dbReference type="Proteomes" id="UP001500298">
    <property type="component" value="Unassembled WGS sequence"/>
</dbReference>
<dbReference type="InterPro" id="IPR036038">
    <property type="entry name" value="Aminotransferase-like"/>
</dbReference>
<comment type="pathway">
    <text evidence="3">Amino-acid biosynthesis; L-isoleucine biosynthesis; L-isoleucine from 2-oxobutanoate: step 4/4.</text>
</comment>
<organism evidence="16 17">
    <name type="scientific">Algivirga pacifica</name>
    <dbReference type="NCBI Taxonomy" id="1162670"/>
    <lineage>
        <taxon>Bacteria</taxon>
        <taxon>Pseudomonadati</taxon>
        <taxon>Bacteroidota</taxon>
        <taxon>Cytophagia</taxon>
        <taxon>Cytophagales</taxon>
        <taxon>Flammeovirgaceae</taxon>
        <taxon>Algivirga</taxon>
    </lineage>
</organism>
<dbReference type="NCBIfam" id="TIGR01123">
    <property type="entry name" value="ilvE_II"/>
    <property type="match status" value="1"/>
</dbReference>
<dbReference type="PANTHER" id="PTHR11825">
    <property type="entry name" value="SUBGROUP IIII AMINOTRANSFERASE"/>
    <property type="match status" value="1"/>
</dbReference>
<evidence type="ECO:0000313" key="16">
    <source>
        <dbReference type="EMBL" id="GAA4846818.1"/>
    </source>
</evidence>
<keyword evidence="8 16" id="KW-0032">Aminotransferase</keyword>
<dbReference type="CDD" id="cd01557">
    <property type="entry name" value="BCAT_beta_family"/>
    <property type="match status" value="1"/>
</dbReference>
<evidence type="ECO:0000256" key="8">
    <source>
        <dbReference type="ARBA" id="ARBA00022576"/>
    </source>
</evidence>
<evidence type="ECO:0000256" key="9">
    <source>
        <dbReference type="ARBA" id="ARBA00022605"/>
    </source>
</evidence>
<sequence>MEELALDIKIEKTSKSNLDQVDFDNIPFGKIFSDHMFLADYKDGKWQDLRIVPYGEFSMNPALSAIHYGQSIFEGLKAFRNRQNQEEVLIFRPQDNAARLNASAKRMCMPELPENIFMEGLHKLIELDKGWVPNTEGSSLYIRPFMFAADAFLGLKPSDTYTFAIITSPVGIYYSNPVKVKIEKEYSRTCHGGTGYAKVAGNYAASMYPAKLAQAEGYDQLLWTDAAEHKYIEESGTMNVMFQINDTIVTAPTMPEEDTILRSITRLSVLELLSDWGVKVEERKIPVQEIVDATKDGSLKEAFGTGTAVTIAPISHIGNDGELLEIAEVEGEKLSTKIKQHLQGMQMGEVEDNKGWIYRI</sequence>
<keyword evidence="9" id="KW-0028">Amino-acid biosynthesis</keyword>
<keyword evidence="10" id="KW-0808">Transferase</keyword>
<dbReference type="Pfam" id="PF01063">
    <property type="entry name" value="Aminotran_4"/>
    <property type="match status" value="1"/>
</dbReference>
<evidence type="ECO:0000256" key="15">
    <source>
        <dbReference type="ARBA" id="ARBA00049229"/>
    </source>
</evidence>
<comment type="function">
    <text evidence="2">Acts on leucine, isoleucine and valine.</text>
</comment>
<proteinExistence type="inferred from homology"/>
<dbReference type="InterPro" id="IPR033939">
    <property type="entry name" value="BCAT_family"/>
</dbReference>
<reference evidence="17" key="1">
    <citation type="journal article" date="2019" name="Int. J. Syst. Evol. Microbiol.">
        <title>The Global Catalogue of Microorganisms (GCM) 10K type strain sequencing project: providing services to taxonomists for standard genome sequencing and annotation.</title>
        <authorList>
            <consortium name="The Broad Institute Genomics Platform"/>
            <consortium name="The Broad Institute Genome Sequencing Center for Infectious Disease"/>
            <person name="Wu L."/>
            <person name="Ma J."/>
        </authorList>
    </citation>
    <scope>NUCLEOTIDE SEQUENCE [LARGE SCALE GENOMIC DNA]</scope>
    <source>
        <strain evidence="17">JCM 18326</strain>
    </source>
</reference>
<evidence type="ECO:0000256" key="7">
    <source>
        <dbReference type="ARBA" id="ARBA00013053"/>
    </source>
</evidence>
<protein>
    <recommendedName>
        <fullName evidence="7">branched-chain-amino-acid transaminase</fullName>
        <ecNumber evidence="7">2.6.1.42</ecNumber>
    </recommendedName>
</protein>
<comment type="catalytic activity">
    <reaction evidence="15">
        <text>L-leucine + 2-oxoglutarate = 4-methyl-2-oxopentanoate + L-glutamate</text>
        <dbReference type="Rhea" id="RHEA:18321"/>
        <dbReference type="ChEBI" id="CHEBI:16810"/>
        <dbReference type="ChEBI" id="CHEBI:17865"/>
        <dbReference type="ChEBI" id="CHEBI:29985"/>
        <dbReference type="ChEBI" id="CHEBI:57427"/>
        <dbReference type="EC" id="2.6.1.42"/>
    </reaction>
</comment>
<comment type="pathway">
    <text evidence="5">Amino-acid biosynthesis; L-leucine biosynthesis; L-leucine from 3-methyl-2-oxobutanoate: step 4/4.</text>
</comment>
<evidence type="ECO:0000256" key="5">
    <source>
        <dbReference type="ARBA" id="ARBA00005072"/>
    </source>
</evidence>
<dbReference type="EMBL" id="BAABJX010000055">
    <property type="protein sequence ID" value="GAA4846818.1"/>
    <property type="molecule type" value="Genomic_DNA"/>
</dbReference>
<gene>
    <name evidence="16" type="ORF">GCM10023331_34430</name>
</gene>
<dbReference type="RefSeq" id="WP_345374052.1">
    <property type="nucleotide sequence ID" value="NZ_BAABJX010000055.1"/>
</dbReference>
<dbReference type="SUPFAM" id="SSF56752">
    <property type="entry name" value="D-aminoacid aminotransferase-like PLP-dependent enzymes"/>
    <property type="match status" value="1"/>
</dbReference>
<dbReference type="Gene3D" id="3.30.470.10">
    <property type="match status" value="1"/>
</dbReference>
<evidence type="ECO:0000313" key="17">
    <source>
        <dbReference type="Proteomes" id="UP001500298"/>
    </source>
</evidence>
<evidence type="ECO:0000256" key="1">
    <source>
        <dbReference type="ARBA" id="ARBA00001933"/>
    </source>
</evidence>
<comment type="caution">
    <text evidence="16">The sequence shown here is derived from an EMBL/GenBank/DDBJ whole genome shotgun (WGS) entry which is preliminary data.</text>
</comment>